<feature type="transmembrane region" description="Helical" evidence="3">
    <location>
        <begin position="6"/>
        <end position="26"/>
    </location>
</feature>
<feature type="repeat" description="TPR" evidence="2">
    <location>
        <begin position="169"/>
        <end position="202"/>
    </location>
</feature>
<protein>
    <submittedName>
        <fullName evidence="4">Uncharacterized protein</fullName>
    </submittedName>
</protein>
<reference evidence="4 5" key="1">
    <citation type="journal article" date="2022" name="Nat. Plants">
        <title>Genomes of leafy and leafless Platanthera orchids illuminate the evolution of mycoheterotrophy.</title>
        <authorList>
            <person name="Li M.H."/>
            <person name="Liu K.W."/>
            <person name="Li Z."/>
            <person name="Lu H.C."/>
            <person name="Ye Q.L."/>
            <person name="Zhang D."/>
            <person name="Wang J.Y."/>
            <person name="Li Y.F."/>
            <person name="Zhong Z.M."/>
            <person name="Liu X."/>
            <person name="Yu X."/>
            <person name="Liu D.K."/>
            <person name="Tu X.D."/>
            <person name="Liu B."/>
            <person name="Hao Y."/>
            <person name="Liao X.Y."/>
            <person name="Jiang Y.T."/>
            <person name="Sun W.H."/>
            <person name="Chen J."/>
            <person name="Chen Y.Q."/>
            <person name="Ai Y."/>
            <person name="Zhai J.W."/>
            <person name="Wu S.S."/>
            <person name="Zhou Z."/>
            <person name="Hsiao Y.Y."/>
            <person name="Wu W.L."/>
            <person name="Chen Y.Y."/>
            <person name="Lin Y.F."/>
            <person name="Hsu J.L."/>
            <person name="Li C.Y."/>
            <person name="Wang Z.W."/>
            <person name="Zhao X."/>
            <person name="Zhong W.Y."/>
            <person name="Ma X.K."/>
            <person name="Ma L."/>
            <person name="Huang J."/>
            <person name="Chen G.Z."/>
            <person name="Huang M.Z."/>
            <person name="Huang L."/>
            <person name="Peng D.H."/>
            <person name="Luo Y.B."/>
            <person name="Zou S.Q."/>
            <person name="Chen S.P."/>
            <person name="Lan S."/>
            <person name="Tsai W.C."/>
            <person name="Van de Peer Y."/>
            <person name="Liu Z.J."/>
        </authorList>
    </citation>
    <scope>NUCLEOTIDE SEQUENCE [LARGE SCALE GENOMIC DNA]</scope>
    <source>
        <strain evidence="4">Lor287</strain>
    </source>
</reference>
<accession>A0AAP0AV06</accession>
<dbReference type="AlphaFoldDB" id="A0AAP0AV06"/>
<dbReference type="InterPro" id="IPR011990">
    <property type="entry name" value="TPR-like_helical_dom_sf"/>
</dbReference>
<evidence type="ECO:0000256" key="2">
    <source>
        <dbReference type="PROSITE-ProRule" id="PRU00339"/>
    </source>
</evidence>
<dbReference type="SMART" id="SM00028">
    <property type="entry name" value="TPR"/>
    <property type="match status" value="2"/>
</dbReference>
<evidence type="ECO:0000313" key="4">
    <source>
        <dbReference type="EMBL" id="KAK8916242.1"/>
    </source>
</evidence>
<evidence type="ECO:0000313" key="5">
    <source>
        <dbReference type="Proteomes" id="UP001418222"/>
    </source>
</evidence>
<dbReference type="PANTHER" id="PTHR21405">
    <property type="entry name" value="CDNA SEQUENCE BC021608"/>
    <property type="match status" value="1"/>
</dbReference>
<keyword evidence="5" id="KW-1185">Reference proteome</keyword>
<keyword evidence="3" id="KW-1133">Transmembrane helix</keyword>
<dbReference type="InterPro" id="IPR019734">
    <property type="entry name" value="TPR_rpt"/>
</dbReference>
<organism evidence="4 5">
    <name type="scientific">Platanthera zijinensis</name>
    <dbReference type="NCBI Taxonomy" id="2320716"/>
    <lineage>
        <taxon>Eukaryota</taxon>
        <taxon>Viridiplantae</taxon>
        <taxon>Streptophyta</taxon>
        <taxon>Embryophyta</taxon>
        <taxon>Tracheophyta</taxon>
        <taxon>Spermatophyta</taxon>
        <taxon>Magnoliopsida</taxon>
        <taxon>Liliopsida</taxon>
        <taxon>Asparagales</taxon>
        <taxon>Orchidaceae</taxon>
        <taxon>Orchidoideae</taxon>
        <taxon>Orchideae</taxon>
        <taxon>Orchidinae</taxon>
        <taxon>Platanthera</taxon>
    </lineage>
</organism>
<dbReference type="InterPro" id="IPR038906">
    <property type="entry name" value="TTC36"/>
</dbReference>
<name>A0AAP0AV06_9ASPA</name>
<dbReference type="PANTHER" id="PTHR21405:SF0">
    <property type="entry name" value="TETRATRICOPEPTIDE REPEAT PROTEIN 36"/>
    <property type="match status" value="1"/>
</dbReference>
<dbReference type="SUPFAM" id="SSF48452">
    <property type="entry name" value="TPR-like"/>
    <property type="match status" value="1"/>
</dbReference>
<evidence type="ECO:0000256" key="3">
    <source>
        <dbReference type="SAM" id="Phobius"/>
    </source>
</evidence>
<evidence type="ECO:0000256" key="1">
    <source>
        <dbReference type="ARBA" id="ARBA00006995"/>
    </source>
</evidence>
<dbReference type="Gene3D" id="1.25.40.10">
    <property type="entry name" value="Tetratricopeptide repeat domain"/>
    <property type="match status" value="1"/>
</dbReference>
<proteinExistence type="inferred from homology"/>
<sequence length="222" mass="23913">MAATEIAIQTLTLALAAIIFFALRSVPRHALSRLRRRSQSSAESHRHFLRGAQLLARARLSSSHSLARSAAAEADLAIAADPRDAAPLILKALALDLEGHRLPALRALDAALSSPISKSLPAKDRSDALLKRAEMHLALAGDGRRPRLRRIDQAADDLEEVIRVCPENGKVMALLGVCYERRGKMKEAKAAFEDALKIDGSLISACEGLERTENALKSASSS</sequence>
<comment type="similarity">
    <text evidence="1">Belongs to the TTC36 family.</text>
</comment>
<dbReference type="EMBL" id="JBBWWQ010000020">
    <property type="protein sequence ID" value="KAK8916242.1"/>
    <property type="molecule type" value="Genomic_DNA"/>
</dbReference>
<dbReference type="Proteomes" id="UP001418222">
    <property type="component" value="Unassembled WGS sequence"/>
</dbReference>
<dbReference type="PROSITE" id="PS50005">
    <property type="entry name" value="TPR"/>
    <property type="match status" value="1"/>
</dbReference>
<dbReference type="Pfam" id="PF13181">
    <property type="entry name" value="TPR_8"/>
    <property type="match status" value="1"/>
</dbReference>
<keyword evidence="2" id="KW-0802">TPR repeat</keyword>
<keyword evidence="3" id="KW-0472">Membrane</keyword>
<comment type="caution">
    <text evidence="4">The sequence shown here is derived from an EMBL/GenBank/DDBJ whole genome shotgun (WGS) entry which is preliminary data.</text>
</comment>
<gene>
    <name evidence="4" type="ORF">KSP39_PZI022564</name>
</gene>
<keyword evidence="3" id="KW-0812">Transmembrane</keyword>